<comment type="caution">
    <text evidence="1">The sequence shown here is derived from an EMBL/GenBank/DDBJ whole genome shotgun (WGS) entry which is preliminary data.</text>
</comment>
<reference evidence="1" key="1">
    <citation type="journal article" date="2015" name="Nature">
        <title>Complex archaea that bridge the gap between prokaryotes and eukaryotes.</title>
        <authorList>
            <person name="Spang A."/>
            <person name="Saw J.H."/>
            <person name="Jorgensen S.L."/>
            <person name="Zaremba-Niedzwiedzka K."/>
            <person name="Martijn J."/>
            <person name="Lind A.E."/>
            <person name="van Eijk R."/>
            <person name="Schleper C."/>
            <person name="Guy L."/>
            <person name="Ettema T.J."/>
        </authorList>
    </citation>
    <scope>NUCLEOTIDE SEQUENCE</scope>
</reference>
<organism evidence="1">
    <name type="scientific">marine sediment metagenome</name>
    <dbReference type="NCBI Taxonomy" id="412755"/>
    <lineage>
        <taxon>unclassified sequences</taxon>
        <taxon>metagenomes</taxon>
        <taxon>ecological metagenomes</taxon>
    </lineage>
</organism>
<dbReference type="AlphaFoldDB" id="A0A0F9TDF5"/>
<protein>
    <submittedName>
        <fullName evidence="1">Uncharacterized protein</fullName>
    </submittedName>
</protein>
<proteinExistence type="predicted"/>
<gene>
    <name evidence="1" type="ORF">LCGC14_0361870</name>
</gene>
<name>A0A0F9TDF5_9ZZZZ</name>
<dbReference type="EMBL" id="LAZR01000282">
    <property type="protein sequence ID" value="KKN77209.1"/>
    <property type="molecule type" value="Genomic_DNA"/>
</dbReference>
<evidence type="ECO:0000313" key="1">
    <source>
        <dbReference type="EMBL" id="KKN77209.1"/>
    </source>
</evidence>
<accession>A0A0F9TDF5</accession>
<sequence>MIYIEDVIKHFQGEWERADKDAERLAVIDKLISDAQQYRVDLFMEIVKTK</sequence>